<dbReference type="AlphaFoldDB" id="A0A074RMS5"/>
<evidence type="ECO:0000256" key="1">
    <source>
        <dbReference type="SAM" id="MobiDB-lite"/>
    </source>
</evidence>
<feature type="region of interest" description="Disordered" evidence="1">
    <location>
        <begin position="319"/>
        <end position="358"/>
    </location>
</feature>
<accession>A0A074RMS5</accession>
<feature type="compositionally biased region" description="Pro residues" evidence="1">
    <location>
        <begin position="26"/>
        <end position="40"/>
    </location>
</feature>
<feature type="region of interest" description="Disordered" evidence="1">
    <location>
        <begin position="423"/>
        <end position="492"/>
    </location>
</feature>
<feature type="compositionally biased region" description="Low complexity" evidence="1">
    <location>
        <begin position="319"/>
        <end position="343"/>
    </location>
</feature>
<evidence type="ECO:0000313" key="2">
    <source>
        <dbReference type="EMBL" id="KEP48149.1"/>
    </source>
</evidence>
<feature type="region of interest" description="Disordered" evidence="1">
    <location>
        <begin position="20"/>
        <end position="43"/>
    </location>
</feature>
<comment type="caution">
    <text evidence="2">The sequence shown here is derived from an EMBL/GenBank/DDBJ whole genome shotgun (WGS) entry which is preliminary data.</text>
</comment>
<evidence type="ECO:0000313" key="3">
    <source>
        <dbReference type="Proteomes" id="UP000027456"/>
    </source>
</evidence>
<feature type="region of interest" description="Disordered" evidence="1">
    <location>
        <begin position="159"/>
        <end position="181"/>
    </location>
</feature>
<protein>
    <submittedName>
        <fullName evidence="2">Uncharacterized protein</fullName>
    </submittedName>
</protein>
<reference evidence="2 3" key="1">
    <citation type="submission" date="2013-12" db="EMBL/GenBank/DDBJ databases">
        <authorList>
            <person name="Cubeta M."/>
            <person name="Pakala S."/>
            <person name="Fedorova N."/>
            <person name="Thomas E."/>
            <person name="Dean R."/>
            <person name="Jabaji S."/>
            <person name="Neate S."/>
            <person name="Toda T."/>
            <person name="Tavantzis S."/>
            <person name="Vilgalys R."/>
            <person name="Bharathan N."/>
            <person name="Pakala S."/>
            <person name="Losada L.S."/>
            <person name="Zafar N."/>
            <person name="Nierman W."/>
        </authorList>
    </citation>
    <scope>NUCLEOTIDE SEQUENCE [LARGE SCALE GENOMIC DNA]</scope>
    <source>
        <strain evidence="2 3">123E</strain>
    </source>
</reference>
<organism evidence="2 3">
    <name type="scientific">Rhizoctonia solani 123E</name>
    <dbReference type="NCBI Taxonomy" id="1423351"/>
    <lineage>
        <taxon>Eukaryota</taxon>
        <taxon>Fungi</taxon>
        <taxon>Dikarya</taxon>
        <taxon>Basidiomycota</taxon>
        <taxon>Agaricomycotina</taxon>
        <taxon>Agaricomycetes</taxon>
        <taxon>Cantharellales</taxon>
        <taxon>Ceratobasidiaceae</taxon>
        <taxon>Rhizoctonia</taxon>
    </lineage>
</organism>
<dbReference type="Proteomes" id="UP000027456">
    <property type="component" value="Unassembled WGS sequence"/>
</dbReference>
<dbReference type="HOGENOM" id="CLU_554481_0_0_1"/>
<feature type="compositionally biased region" description="Polar residues" evidence="1">
    <location>
        <begin position="435"/>
        <end position="445"/>
    </location>
</feature>
<gene>
    <name evidence="2" type="ORF">V565_132560</name>
</gene>
<feature type="compositionally biased region" description="Basic and acidic residues" evidence="1">
    <location>
        <begin position="446"/>
        <end position="457"/>
    </location>
</feature>
<feature type="compositionally biased region" description="Basic residues" evidence="1">
    <location>
        <begin position="461"/>
        <end position="471"/>
    </location>
</feature>
<dbReference type="EMBL" id="AZST01000568">
    <property type="protein sequence ID" value="KEP48149.1"/>
    <property type="molecule type" value="Genomic_DNA"/>
</dbReference>
<keyword evidence="3" id="KW-1185">Reference proteome</keyword>
<name>A0A074RMS5_9AGAM</name>
<proteinExistence type="predicted"/>
<sequence length="492" mass="52800">MYPSGLTYSLDYKLVLVQDSEEHNPSPGPLNNPRPQPASGPAPYTFPVLYVDRPTGTPGKGPPKGFHVGDVLGLTRNEYGLLGVCRYLTNNPHPEFDIYKGDGYWPIEDMIYVKLKSFKEAYNRRSKSIQLGRQLMQTTDALTRDNALIKKRQLAKARGNAVQVGASNNDRDTPKPQESSADAMEAITHDISSMSIFVPDNGKSCVLLCAYTDQTVLLADTEEDFDGPFLPPSLSNPLPPSLESQAPILGLLPAPADSDPGFDTIHNEIAALRALSLADRAQLQPGIQLLLNVLDTNSTLPNPRLLMALLAAAPDDAINPTASHSTPSSAPASAPAQPNAMSRPRMRLPPPPSQALPKPIIARTPAPTATDLPVPNEPTLATALVPAPGPAPVPAPAPGHPVVTGIRRSSTVLTINELEPGPLTFQVDDSDDTLSDISVSMANPNQHDEGTEDERSQPAKQRGRGRGRGRGRANPEISLPRAAERNLQQWSI</sequence>